<keyword evidence="3" id="KW-0949">S-adenosyl-L-methionine</keyword>
<dbReference type="AlphaFoldDB" id="A0A0F8YJ76"/>
<protein>
    <recommendedName>
        <fullName evidence="8">Radical SAM core domain-containing protein</fullName>
    </recommendedName>
</protein>
<gene>
    <name evidence="7" type="ORF">LCGC14_2813490</name>
</gene>
<evidence type="ECO:0000256" key="6">
    <source>
        <dbReference type="ARBA" id="ARBA00023014"/>
    </source>
</evidence>
<dbReference type="GO" id="GO:0046872">
    <property type="term" value="F:metal ion binding"/>
    <property type="evidence" value="ECO:0007669"/>
    <property type="project" value="UniProtKB-KW"/>
</dbReference>
<dbReference type="InterPro" id="IPR034457">
    <property type="entry name" value="Organic_radical-activating"/>
</dbReference>
<evidence type="ECO:0000256" key="1">
    <source>
        <dbReference type="ARBA" id="ARBA00001966"/>
    </source>
</evidence>
<accession>A0A0F8YJ76</accession>
<comment type="cofactor">
    <cofactor evidence="1">
        <name>[4Fe-4S] cluster</name>
        <dbReference type="ChEBI" id="CHEBI:49883"/>
    </cofactor>
</comment>
<evidence type="ECO:0000256" key="3">
    <source>
        <dbReference type="ARBA" id="ARBA00022691"/>
    </source>
</evidence>
<name>A0A0F8YJ76_9ZZZZ</name>
<proteinExistence type="predicted"/>
<evidence type="ECO:0000256" key="2">
    <source>
        <dbReference type="ARBA" id="ARBA00022485"/>
    </source>
</evidence>
<keyword evidence="5" id="KW-0408">Iron</keyword>
<sequence length="108" mass="11598">MCTPAEGKLGTCGVRRNVNGVMISETYRKVSAVHYDPIEKKPLYHFFPGSTILSIGSIGCNLNCSFCQNCDISTADASGAPGYKDYAVEDIVSMGIDYPGNIGIAFTY</sequence>
<organism evidence="7">
    <name type="scientific">marine sediment metagenome</name>
    <dbReference type="NCBI Taxonomy" id="412755"/>
    <lineage>
        <taxon>unclassified sequences</taxon>
        <taxon>metagenomes</taxon>
        <taxon>ecological metagenomes</taxon>
    </lineage>
</organism>
<dbReference type="InterPro" id="IPR058240">
    <property type="entry name" value="rSAM_sf"/>
</dbReference>
<keyword evidence="2" id="KW-0004">4Fe-4S</keyword>
<dbReference type="EMBL" id="LAZR01053127">
    <property type="protein sequence ID" value="KKK81432.1"/>
    <property type="molecule type" value="Genomic_DNA"/>
</dbReference>
<evidence type="ECO:0000256" key="4">
    <source>
        <dbReference type="ARBA" id="ARBA00022723"/>
    </source>
</evidence>
<dbReference type="PANTHER" id="PTHR30352:SF5">
    <property type="entry name" value="PYRUVATE FORMATE-LYASE 1-ACTIVATING ENZYME"/>
    <property type="match status" value="1"/>
</dbReference>
<feature type="non-terminal residue" evidence="7">
    <location>
        <position position="108"/>
    </location>
</feature>
<dbReference type="SUPFAM" id="SSF102114">
    <property type="entry name" value="Radical SAM enzymes"/>
    <property type="match status" value="1"/>
</dbReference>
<keyword evidence="4" id="KW-0479">Metal-binding</keyword>
<reference evidence="7" key="1">
    <citation type="journal article" date="2015" name="Nature">
        <title>Complex archaea that bridge the gap between prokaryotes and eukaryotes.</title>
        <authorList>
            <person name="Spang A."/>
            <person name="Saw J.H."/>
            <person name="Jorgensen S.L."/>
            <person name="Zaremba-Niedzwiedzka K."/>
            <person name="Martijn J."/>
            <person name="Lind A.E."/>
            <person name="van Eijk R."/>
            <person name="Schleper C."/>
            <person name="Guy L."/>
            <person name="Ettema T.J."/>
        </authorList>
    </citation>
    <scope>NUCLEOTIDE SEQUENCE</scope>
</reference>
<keyword evidence="6" id="KW-0411">Iron-sulfur</keyword>
<evidence type="ECO:0000256" key="5">
    <source>
        <dbReference type="ARBA" id="ARBA00023004"/>
    </source>
</evidence>
<dbReference type="PANTHER" id="PTHR30352">
    <property type="entry name" value="PYRUVATE FORMATE-LYASE-ACTIVATING ENZYME"/>
    <property type="match status" value="1"/>
</dbReference>
<evidence type="ECO:0000313" key="7">
    <source>
        <dbReference type="EMBL" id="KKK81432.1"/>
    </source>
</evidence>
<comment type="caution">
    <text evidence="7">The sequence shown here is derived from an EMBL/GenBank/DDBJ whole genome shotgun (WGS) entry which is preliminary data.</text>
</comment>
<evidence type="ECO:0008006" key="8">
    <source>
        <dbReference type="Google" id="ProtNLM"/>
    </source>
</evidence>
<dbReference type="GO" id="GO:0051539">
    <property type="term" value="F:4 iron, 4 sulfur cluster binding"/>
    <property type="evidence" value="ECO:0007669"/>
    <property type="project" value="UniProtKB-KW"/>
</dbReference>